<dbReference type="RefSeq" id="WP_331931110.1">
    <property type="nucleotide sequence ID" value="NZ_JBEPLU010000001.1"/>
</dbReference>
<evidence type="ECO:0000256" key="4">
    <source>
        <dbReference type="ARBA" id="ARBA00023186"/>
    </source>
</evidence>
<dbReference type="Gene3D" id="3.55.30.10">
    <property type="entry name" value="Hsp33 domain"/>
    <property type="match status" value="1"/>
</dbReference>
<dbReference type="PIRSF" id="PIRSF005261">
    <property type="entry name" value="Heat_shock_Hsp33"/>
    <property type="match status" value="1"/>
</dbReference>
<dbReference type="SUPFAM" id="SSF64397">
    <property type="entry name" value="Hsp33 domain"/>
    <property type="match status" value="1"/>
</dbReference>
<evidence type="ECO:0000313" key="6">
    <source>
        <dbReference type="EMBL" id="MET3525923.1"/>
    </source>
</evidence>
<evidence type="ECO:0000256" key="2">
    <source>
        <dbReference type="ARBA" id="ARBA00022833"/>
    </source>
</evidence>
<dbReference type="NCBIfam" id="NF002386">
    <property type="entry name" value="PRK01402.1"/>
    <property type="match status" value="1"/>
</dbReference>
<gene>
    <name evidence="6" type="ORF">ABID41_001018</name>
</gene>
<dbReference type="InterPro" id="IPR000397">
    <property type="entry name" value="Heat_shock_Hsp33"/>
</dbReference>
<dbReference type="CDD" id="cd00498">
    <property type="entry name" value="Hsp33"/>
    <property type="match status" value="1"/>
</dbReference>
<organism evidence="6 7">
    <name type="scientific">Phenylobacterium koreense</name>
    <dbReference type="NCBI Taxonomy" id="266125"/>
    <lineage>
        <taxon>Bacteria</taxon>
        <taxon>Pseudomonadati</taxon>
        <taxon>Pseudomonadota</taxon>
        <taxon>Alphaproteobacteria</taxon>
        <taxon>Caulobacterales</taxon>
        <taxon>Caulobacteraceae</taxon>
        <taxon>Phenylobacterium</taxon>
    </lineage>
</organism>
<dbReference type="InterPro" id="IPR023212">
    <property type="entry name" value="Hsp33_helix_hairpin_bin_dom_sf"/>
</dbReference>
<dbReference type="Gene3D" id="3.90.1280.10">
    <property type="entry name" value="HSP33 redox switch-like"/>
    <property type="match status" value="1"/>
</dbReference>
<evidence type="ECO:0000313" key="7">
    <source>
        <dbReference type="Proteomes" id="UP001549110"/>
    </source>
</evidence>
<dbReference type="InterPro" id="IPR016153">
    <property type="entry name" value="Heat_shock_Hsp33_N"/>
</dbReference>
<name>A0ABV2EFV1_9CAUL</name>
<proteinExistence type="predicted"/>
<keyword evidence="5" id="KW-0676">Redox-active center</keyword>
<keyword evidence="4" id="KW-0143">Chaperone</keyword>
<keyword evidence="7" id="KW-1185">Reference proteome</keyword>
<dbReference type="EMBL" id="JBEPLU010000001">
    <property type="protein sequence ID" value="MET3525923.1"/>
    <property type="molecule type" value="Genomic_DNA"/>
</dbReference>
<comment type="caution">
    <text evidence="6">The sequence shown here is derived from an EMBL/GenBank/DDBJ whole genome shotgun (WGS) entry which is preliminary data.</text>
</comment>
<keyword evidence="3" id="KW-1015">Disulfide bond</keyword>
<dbReference type="Proteomes" id="UP001549110">
    <property type="component" value="Unassembled WGS sequence"/>
</dbReference>
<dbReference type="Gene3D" id="1.10.287.480">
    <property type="entry name" value="helix hairpin bin"/>
    <property type="match status" value="1"/>
</dbReference>
<dbReference type="PANTHER" id="PTHR30111">
    <property type="entry name" value="33 KDA CHAPERONIN"/>
    <property type="match status" value="1"/>
</dbReference>
<protein>
    <submittedName>
        <fullName evidence="6">Molecular chaperone Hsp33</fullName>
    </submittedName>
</protein>
<evidence type="ECO:0000256" key="5">
    <source>
        <dbReference type="ARBA" id="ARBA00023284"/>
    </source>
</evidence>
<dbReference type="InterPro" id="IPR016154">
    <property type="entry name" value="Heat_shock_Hsp33_C"/>
</dbReference>
<dbReference type="Pfam" id="PF01430">
    <property type="entry name" value="HSP33"/>
    <property type="match status" value="1"/>
</dbReference>
<evidence type="ECO:0000256" key="3">
    <source>
        <dbReference type="ARBA" id="ARBA00023157"/>
    </source>
</evidence>
<reference evidence="6 7" key="1">
    <citation type="submission" date="2024-06" db="EMBL/GenBank/DDBJ databases">
        <title>Genomic Encyclopedia of Type Strains, Phase IV (KMG-IV): sequencing the most valuable type-strain genomes for metagenomic binning, comparative biology and taxonomic classification.</title>
        <authorList>
            <person name="Goeker M."/>
        </authorList>
    </citation>
    <scope>NUCLEOTIDE SEQUENCE [LARGE SCALE GENOMIC DNA]</scope>
    <source>
        <strain evidence="6 7">DSM 17809</strain>
    </source>
</reference>
<evidence type="ECO:0000256" key="1">
    <source>
        <dbReference type="ARBA" id="ARBA00022490"/>
    </source>
</evidence>
<dbReference type="SUPFAM" id="SSF118352">
    <property type="entry name" value="HSP33 redox switch-like"/>
    <property type="match status" value="1"/>
</dbReference>
<dbReference type="PANTHER" id="PTHR30111:SF1">
    <property type="entry name" value="33 KDA CHAPERONIN"/>
    <property type="match status" value="1"/>
</dbReference>
<keyword evidence="2" id="KW-0862">Zinc</keyword>
<accession>A0ABV2EFV1</accession>
<sequence length="302" mass="32743">MSDTALQAAPDDLVAPFQIEGEPVRGRVVRLGPAIHEILSGHAYPEPVANLLGEACALAALVGSSLKFDGRLIVQAQGDGPVRYVVADYDTSGSLRGYCRFDEEEVARLSTGFARPGAKSLLGGGVFVMTIDQGPDMDRYQGVTAIEGETLALCAEQYFAQSEQTPTRVRLAVGQADAGQGPKWRAGGMLIQNIAEDDARGSTEEAWNRSQAFFETIGEDELVDPTISAETLLFRLFHEDGVRLFEAKPLQAFCRCSEDRISTVLRSFGPDERAEMVEDDGKIHVTCEYCSKVYDVDPADLG</sequence>
<keyword evidence="1" id="KW-0963">Cytoplasm</keyword>